<dbReference type="PaxDb" id="6945-B7Q2U0"/>
<sequence length="88" mass="9208">MKASPTGDSWSLLGVVVGRSVAVLGGRSLERRGLETGEANHAGAQPSKPPQRTAARAAPTTLSRGSGRRRGFRSSRHRPAHTRLLAGA</sequence>
<dbReference type="HOGENOM" id="CLU_2471563_0_0_1"/>
<feature type="compositionally biased region" description="Low complexity" evidence="1">
    <location>
        <begin position="50"/>
        <end position="65"/>
    </location>
</feature>
<dbReference type="EnsemblMetazoa" id="ISCW009951-RA">
    <property type="protein sequence ID" value="ISCW009951-PA"/>
    <property type="gene ID" value="ISCW009951"/>
</dbReference>
<accession>B7Q2U0</accession>
<reference evidence="3" key="2">
    <citation type="submission" date="2020-05" db="UniProtKB">
        <authorList>
            <consortium name="EnsemblMetazoa"/>
        </authorList>
    </citation>
    <scope>IDENTIFICATION</scope>
    <source>
        <strain evidence="3">wikel</strain>
    </source>
</reference>
<gene>
    <name evidence="2" type="ORF">IscW_ISCW009951</name>
</gene>
<proteinExistence type="predicted"/>
<dbReference type="EMBL" id="ABJB010350425">
    <property type="status" value="NOT_ANNOTATED_CDS"/>
    <property type="molecule type" value="Genomic_DNA"/>
</dbReference>
<dbReference type="VEuPathDB" id="VectorBase:ISCW009951"/>
<dbReference type="EMBL" id="DS845576">
    <property type="protein sequence ID" value="EEC13162.1"/>
    <property type="molecule type" value="Genomic_DNA"/>
</dbReference>
<reference evidence="2 4" key="1">
    <citation type="submission" date="2008-03" db="EMBL/GenBank/DDBJ databases">
        <title>Annotation of Ixodes scapularis.</title>
        <authorList>
            <consortium name="Ixodes scapularis Genome Project Consortium"/>
            <person name="Caler E."/>
            <person name="Hannick L.I."/>
            <person name="Bidwell S."/>
            <person name="Joardar V."/>
            <person name="Thiagarajan M."/>
            <person name="Amedeo P."/>
            <person name="Galinsky K.J."/>
            <person name="Schobel S."/>
            <person name="Inman J."/>
            <person name="Hostetler J."/>
            <person name="Miller J."/>
            <person name="Hammond M."/>
            <person name="Megy K."/>
            <person name="Lawson D."/>
            <person name="Kodira C."/>
            <person name="Sutton G."/>
            <person name="Meyer J."/>
            <person name="Hill C.A."/>
            <person name="Birren B."/>
            <person name="Nene V."/>
            <person name="Collins F."/>
            <person name="Alarcon-Chaidez F."/>
            <person name="Wikel S."/>
            <person name="Strausberg R."/>
        </authorList>
    </citation>
    <scope>NUCLEOTIDE SEQUENCE [LARGE SCALE GENOMIC DNA]</scope>
    <source>
        <strain evidence="4">Wikel</strain>
        <strain evidence="2">Wikel colony</strain>
    </source>
</reference>
<evidence type="ECO:0000313" key="2">
    <source>
        <dbReference type="EMBL" id="EEC13162.1"/>
    </source>
</evidence>
<evidence type="ECO:0000256" key="1">
    <source>
        <dbReference type="SAM" id="MobiDB-lite"/>
    </source>
</evidence>
<dbReference type="AlphaFoldDB" id="B7Q2U0"/>
<feature type="region of interest" description="Disordered" evidence="1">
    <location>
        <begin position="32"/>
        <end position="88"/>
    </location>
</feature>
<organism>
    <name type="scientific">Ixodes scapularis</name>
    <name type="common">Black-legged tick</name>
    <name type="synonym">Deer tick</name>
    <dbReference type="NCBI Taxonomy" id="6945"/>
    <lineage>
        <taxon>Eukaryota</taxon>
        <taxon>Metazoa</taxon>
        <taxon>Ecdysozoa</taxon>
        <taxon>Arthropoda</taxon>
        <taxon>Chelicerata</taxon>
        <taxon>Arachnida</taxon>
        <taxon>Acari</taxon>
        <taxon>Parasitiformes</taxon>
        <taxon>Ixodida</taxon>
        <taxon>Ixodoidea</taxon>
        <taxon>Ixodidae</taxon>
        <taxon>Ixodinae</taxon>
        <taxon>Ixodes</taxon>
    </lineage>
</organism>
<keyword evidence="4" id="KW-1185">Reference proteome</keyword>
<evidence type="ECO:0000313" key="4">
    <source>
        <dbReference type="Proteomes" id="UP000001555"/>
    </source>
</evidence>
<evidence type="ECO:0000313" key="3">
    <source>
        <dbReference type="EnsemblMetazoa" id="ISCW009951-PA"/>
    </source>
</evidence>
<dbReference type="VEuPathDB" id="VectorBase:ISCI009951"/>
<protein>
    <submittedName>
        <fullName evidence="2 3">Uncharacterized protein</fullName>
    </submittedName>
</protein>
<dbReference type="InParanoid" id="B7Q2U0"/>
<dbReference type="Proteomes" id="UP000001555">
    <property type="component" value="Unassembled WGS sequence"/>
</dbReference>
<feature type="compositionally biased region" description="Basic residues" evidence="1">
    <location>
        <begin position="66"/>
        <end position="81"/>
    </location>
</feature>
<name>B7Q2U0_IXOSC</name>